<comment type="caution">
    <text evidence="1">The sequence shown here is derived from an EMBL/GenBank/DDBJ whole genome shotgun (WGS) entry which is preliminary data.</text>
</comment>
<dbReference type="InterPro" id="IPR007351">
    <property type="entry name" value="YjbR"/>
</dbReference>
<name>A0ABT3E2H2_9LACO</name>
<keyword evidence="1" id="KW-0238">DNA-binding</keyword>
<gene>
    <name evidence="1" type="ORF">OIT44_00860</name>
</gene>
<sequence>MMKLEDLTQLVVDMSNGFESFPFNKDMTKHKIIWHVVKHQHNQKIYGMVFEKEQKLFLNVKLTTEHGQELRELRGVTPGYHMNKNHWNTIEINNTELSYAEIKGVIQESAQLTQ</sequence>
<proteinExistence type="predicted"/>
<evidence type="ECO:0000313" key="1">
    <source>
        <dbReference type="EMBL" id="MCW0952626.1"/>
    </source>
</evidence>
<dbReference type="Gene3D" id="3.90.1150.30">
    <property type="match status" value="1"/>
</dbReference>
<organism evidence="1 2">
    <name type="scientific">Weissella ceti</name>
    <dbReference type="NCBI Taxonomy" id="759620"/>
    <lineage>
        <taxon>Bacteria</taxon>
        <taxon>Bacillati</taxon>
        <taxon>Bacillota</taxon>
        <taxon>Bacilli</taxon>
        <taxon>Lactobacillales</taxon>
        <taxon>Lactobacillaceae</taxon>
        <taxon>Weissella</taxon>
    </lineage>
</organism>
<dbReference type="PANTHER" id="PTHR35145">
    <property type="entry name" value="CYTOPLASMIC PROTEIN-RELATED"/>
    <property type="match status" value="1"/>
</dbReference>
<protein>
    <submittedName>
        <fullName evidence="1">MmcQ/YjbR family DNA-binding protein</fullName>
    </submittedName>
</protein>
<dbReference type="Pfam" id="PF04237">
    <property type="entry name" value="YjbR"/>
    <property type="match status" value="1"/>
</dbReference>
<dbReference type="SUPFAM" id="SSF142906">
    <property type="entry name" value="YjbR-like"/>
    <property type="match status" value="1"/>
</dbReference>
<dbReference type="GO" id="GO:0003677">
    <property type="term" value="F:DNA binding"/>
    <property type="evidence" value="ECO:0007669"/>
    <property type="project" value="UniProtKB-KW"/>
</dbReference>
<dbReference type="Proteomes" id="UP001526225">
    <property type="component" value="Unassembled WGS sequence"/>
</dbReference>
<accession>A0ABT3E2H2</accession>
<dbReference type="InterPro" id="IPR058532">
    <property type="entry name" value="YjbR/MT2646/Rv2570-like"/>
</dbReference>
<dbReference type="RefSeq" id="WP_213409237.1">
    <property type="nucleotide sequence ID" value="NZ_CP074441.1"/>
</dbReference>
<keyword evidence="2" id="KW-1185">Reference proteome</keyword>
<reference evidence="1 2" key="1">
    <citation type="submission" date="2022-10" db="EMBL/GenBank/DDBJ databases">
        <title>Weissella fermenti sp. nov., isolated from fermented cabbage.</title>
        <authorList>
            <person name="Lee J.K."/>
            <person name="Baek J.H."/>
            <person name="Choi D.G."/>
            <person name="Kim J.M."/>
            <person name="Jeon C.O."/>
        </authorList>
    </citation>
    <scope>NUCLEOTIDE SEQUENCE [LARGE SCALE GENOMIC DNA]</scope>
    <source>
        <strain evidence="1 2">KACC 18534</strain>
    </source>
</reference>
<dbReference type="InterPro" id="IPR038056">
    <property type="entry name" value="YjbR-like_sf"/>
</dbReference>
<dbReference type="EMBL" id="JAOZFE010000001">
    <property type="protein sequence ID" value="MCW0952626.1"/>
    <property type="molecule type" value="Genomic_DNA"/>
</dbReference>
<evidence type="ECO:0000313" key="2">
    <source>
        <dbReference type="Proteomes" id="UP001526225"/>
    </source>
</evidence>
<dbReference type="PANTHER" id="PTHR35145:SF1">
    <property type="entry name" value="CYTOPLASMIC PROTEIN"/>
    <property type="match status" value="1"/>
</dbReference>